<evidence type="ECO:0000313" key="3">
    <source>
        <dbReference type="Proteomes" id="UP000184035"/>
    </source>
</evidence>
<dbReference type="EMBL" id="FQVM01000021">
    <property type="protein sequence ID" value="SHE97085.1"/>
    <property type="molecule type" value="Genomic_DNA"/>
</dbReference>
<feature type="coiled-coil region" evidence="1">
    <location>
        <begin position="69"/>
        <end position="96"/>
    </location>
</feature>
<reference evidence="2 3" key="1">
    <citation type="submission" date="2016-11" db="EMBL/GenBank/DDBJ databases">
        <authorList>
            <person name="Jaros S."/>
            <person name="Januszkiewicz K."/>
            <person name="Wedrychowicz H."/>
        </authorList>
    </citation>
    <scope>NUCLEOTIDE SEQUENCE [LARGE SCALE GENOMIC DNA]</scope>
    <source>
        <strain evidence="2 3">DSM 2631</strain>
    </source>
</reference>
<proteinExistence type="predicted"/>
<keyword evidence="3" id="KW-1185">Reference proteome</keyword>
<gene>
    <name evidence="2" type="ORF">SAMN05443638_12114</name>
</gene>
<dbReference type="RefSeq" id="WP_072896838.1">
    <property type="nucleotide sequence ID" value="NZ_FQVM01000021.1"/>
</dbReference>
<name>A0A1M4XUH3_9CLOT</name>
<protein>
    <submittedName>
        <fullName evidence="2">Uncharacterized protein</fullName>
    </submittedName>
</protein>
<dbReference type="Proteomes" id="UP000184035">
    <property type="component" value="Unassembled WGS sequence"/>
</dbReference>
<dbReference type="OrthoDB" id="1938014at2"/>
<dbReference type="AlphaFoldDB" id="A0A1M4XUH3"/>
<organism evidence="2 3">
    <name type="scientific">Clostridium fallax</name>
    <dbReference type="NCBI Taxonomy" id="1533"/>
    <lineage>
        <taxon>Bacteria</taxon>
        <taxon>Bacillati</taxon>
        <taxon>Bacillota</taxon>
        <taxon>Clostridia</taxon>
        <taxon>Eubacteriales</taxon>
        <taxon>Clostridiaceae</taxon>
        <taxon>Clostridium</taxon>
    </lineage>
</organism>
<evidence type="ECO:0000313" key="2">
    <source>
        <dbReference type="EMBL" id="SHE97085.1"/>
    </source>
</evidence>
<keyword evidence="1" id="KW-0175">Coiled coil</keyword>
<evidence type="ECO:0000256" key="1">
    <source>
        <dbReference type="SAM" id="Coils"/>
    </source>
</evidence>
<dbReference type="STRING" id="1533.SAMN05443638_12114"/>
<sequence>MELYEEVDIEKVLTGEDNLDDFNKFLKFYGIEDGLQDITLKHTKDRLEALIAMAEEGTDPKLTEKKSFLKRMLDNLKNDRDKREALKALRKIYTEEATMDKMDLKGLDKELKHCLREYKKYEHFKKHEQRIADKWIRELTKRGNKIEN</sequence>
<accession>A0A1M4XUH3</accession>